<feature type="binding site" evidence="11">
    <location>
        <position position="116"/>
    </location>
    <ligand>
        <name>CTP</name>
        <dbReference type="ChEBI" id="CHEBI:37563"/>
    </ligand>
</feature>
<evidence type="ECO:0000259" key="12">
    <source>
        <dbReference type="Pfam" id="PF01743"/>
    </source>
</evidence>
<feature type="binding site" evidence="11">
    <location>
        <position position="47"/>
    </location>
    <ligand>
        <name>Mg(2+)</name>
        <dbReference type="ChEBI" id="CHEBI:18420"/>
    </ligand>
</feature>
<dbReference type="Proteomes" id="UP000237923">
    <property type="component" value="Unassembled WGS sequence"/>
</dbReference>
<feature type="binding site" evidence="11">
    <location>
        <position position="159"/>
    </location>
    <ligand>
        <name>ATP</name>
        <dbReference type="ChEBI" id="CHEBI:30616"/>
    </ligand>
</feature>
<feature type="binding site" evidence="11">
    <location>
        <position position="162"/>
    </location>
    <ligand>
        <name>ATP</name>
        <dbReference type="ChEBI" id="CHEBI:30616"/>
    </ligand>
</feature>
<evidence type="ECO:0000256" key="9">
    <source>
        <dbReference type="ARBA" id="ARBA00022842"/>
    </source>
</evidence>
<dbReference type="Pfam" id="PF01743">
    <property type="entry name" value="PolyA_pol"/>
    <property type="match status" value="1"/>
</dbReference>
<comment type="catalytic activity">
    <reaction evidence="11">
        <text>a tRNA precursor + 2 CTP + ATP = a tRNA with a 3' CCA end + 3 diphosphate</text>
        <dbReference type="Rhea" id="RHEA:14433"/>
        <dbReference type="Rhea" id="RHEA-COMP:10465"/>
        <dbReference type="Rhea" id="RHEA-COMP:10468"/>
        <dbReference type="ChEBI" id="CHEBI:30616"/>
        <dbReference type="ChEBI" id="CHEBI:33019"/>
        <dbReference type="ChEBI" id="CHEBI:37563"/>
        <dbReference type="ChEBI" id="CHEBI:74896"/>
        <dbReference type="ChEBI" id="CHEBI:83071"/>
        <dbReference type="EC" id="2.7.7.72"/>
    </reaction>
</comment>
<dbReference type="PANTHER" id="PTHR46173">
    <property type="entry name" value="CCA TRNA NUCLEOTIDYLTRANSFERASE 1, MITOCHONDRIAL"/>
    <property type="match status" value="1"/>
</dbReference>
<feature type="binding site" evidence="11">
    <location>
        <position position="116"/>
    </location>
    <ligand>
        <name>ATP</name>
        <dbReference type="ChEBI" id="CHEBI:30616"/>
    </ligand>
</feature>
<evidence type="ECO:0000313" key="17">
    <source>
        <dbReference type="Proteomes" id="UP000237923"/>
    </source>
</evidence>
<dbReference type="HAMAP" id="MF_01263">
    <property type="entry name" value="CCA_bact_type3"/>
    <property type="match status" value="1"/>
</dbReference>
<dbReference type="Gene3D" id="1.10.246.80">
    <property type="match status" value="1"/>
</dbReference>
<dbReference type="EMBL" id="OKQR01000001">
    <property type="protein sequence ID" value="SPD91783.1"/>
    <property type="molecule type" value="Genomic_DNA"/>
</dbReference>
<dbReference type="SUPFAM" id="SSF81301">
    <property type="entry name" value="Nucleotidyltransferase"/>
    <property type="match status" value="1"/>
</dbReference>
<dbReference type="GO" id="GO:0004810">
    <property type="term" value="F:CCA tRNA nucleotidyltransferase activity"/>
    <property type="evidence" value="ECO:0007669"/>
    <property type="project" value="UniProtKB-UniRule"/>
</dbReference>
<dbReference type="GO" id="GO:0005524">
    <property type="term" value="F:ATP binding"/>
    <property type="evidence" value="ECO:0007669"/>
    <property type="project" value="UniProtKB-UniRule"/>
</dbReference>
<evidence type="ECO:0000256" key="3">
    <source>
        <dbReference type="ARBA" id="ARBA00022694"/>
    </source>
</evidence>
<comment type="subunit">
    <text evidence="11">Homodimer.</text>
</comment>
<keyword evidence="7 11" id="KW-0692">RNA repair</keyword>
<feature type="binding site" evidence="11">
    <location>
        <position position="35"/>
    </location>
    <ligand>
        <name>ATP</name>
        <dbReference type="ChEBI" id="CHEBI:30616"/>
    </ligand>
</feature>
<proteinExistence type="inferred from homology"/>
<feature type="binding site" evidence="11">
    <location>
        <position position="162"/>
    </location>
    <ligand>
        <name>CTP</name>
        <dbReference type="ChEBI" id="CHEBI:37563"/>
    </ligand>
</feature>
<dbReference type="Pfam" id="PF13735">
    <property type="entry name" value="tRNA_NucTran2_2"/>
    <property type="match status" value="1"/>
</dbReference>
<comment type="miscellaneous">
    <text evidence="11">A single active site specifically recognizes both ATP and CTP and is responsible for their addition.</text>
</comment>
<keyword evidence="4 11" id="KW-0548">Nucleotidyltransferase</keyword>
<dbReference type="InterPro" id="IPR023068">
    <property type="entry name" value="CCA-adding_enz_firmicutes"/>
</dbReference>
<dbReference type="Gene3D" id="1.10.3090.10">
    <property type="entry name" value="cca-adding enzyme, domain 2"/>
    <property type="match status" value="1"/>
</dbReference>
<feature type="binding site" evidence="11">
    <location>
        <position position="159"/>
    </location>
    <ligand>
        <name>CTP</name>
        <dbReference type="ChEBI" id="CHEBI:37563"/>
    </ligand>
</feature>
<comment type="similarity">
    <text evidence="11">Belongs to the tRNA nucleotidyltransferase/poly(A) polymerase family. Bacterial CCA-adding enzyme type 3 subfamily.</text>
</comment>
<feature type="binding site" evidence="11">
    <location>
        <position position="165"/>
    </location>
    <ligand>
        <name>CTP</name>
        <dbReference type="ChEBI" id="CHEBI:37563"/>
    </ligand>
</feature>
<evidence type="ECO:0000259" key="14">
    <source>
        <dbReference type="Pfam" id="PF13735"/>
    </source>
</evidence>
<dbReference type="InterPro" id="IPR002646">
    <property type="entry name" value="PolA_pol_head_dom"/>
</dbReference>
<evidence type="ECO:0000259" key="13">
    <source>
        <dbReference type="Pfam" id="PF12627"/>
    </source>
</evidence>
<evidence type="ECO:0000256" key="6">
    <source>
        <dbReference type="ARBA" id="ARBA00022741"/>
    </source>
</evidence>
<dbReference type="NCBIfam" id="NF009814">
    <property type="entry name" value="PRK13299.1"/>
    <property type="match status" value="1"/>
</dbReference>
<comment type="catalytic activity">
    <reaction evidence="11">
        <text>a tRNA with a 3' CCA end + 2 CTP + ATP = a tRNA with a 3' CCACCA end + 3 diphosphate</text>
        <dbReference type="Rhea" id="RHEA:76235"/>
        <dbReference type="Rhea" id="RHEA-COMP:10468"/>
        <dbReference type="Rhea" id="RHEA-COMP:18655"/>
        <dbReference type="ChEBI" id="CHEBI:30616"/>
        <dbReference type="ChEBI" id="CHEBI:33019"/>
        <dbReference type="ChEBI" id="CHEBI:37563"/>
        <dbReference type="ChEBI" id="CHEBI:83071"/>
        <dbReference type="ChEBI" id="CHEBI:195187"/>
    </reaction>
</comment>
<dbReference type="Proteomes" id="UP000239237">
    <property type="component" value="Unassembled WGS sequence"/>
</dbReference>
<feature type="domain" description="Poly A polymerase head" evidence="12">
    <location>
        <begin position="27"/>
        <end position="147"/>
    </location>
</feature>
<gene>
    <name evidence="11 16" type="primary">cca</name>
    <name evidence="15" type="ORF">LES8486_00769</name>
    <name evidence="16" type="ORF">LES9216_00916</name>
</gene>
<keyword evidence="6 11" id="KW-0547">Nucleotide-binding</keyword>
<evidence type="ECO:0000313" key="16">
    <source>
        <dbReference type="EMBL" id="SPE07062.1"/>
    </source>
</evidence>
<reference evidence="16 17" key="2">
    <citation type="submission" date="2018-02" db="EMBL/GenBank/DDBJ databases">
        <authorList>
            <person name="Cohen D.B."/>
            <person name="Kent A.D."/>
        </authorList>
    </citation>
    <scope>NUCLEOTIDE SEQUENCE [LARGE SCALE GENOMIC DNA]</scope>
    <source>
        <strain evidence="16 17">CECT 9216</strain>
    </source>
</reference>
<dbReference type="SUPFAM" id="SSF81891">
    <property type="entry name" value="Poly A polymerase C-terminal region-like"/>
    <property type="match status" value="1"/>
</dbReference>
<evidence type="ECO:0000256" key="8">
    <source>
        <dbReference type="ARBA" id="ARBA00022840"/>
    </source>
</evidence>
<dbReference type="GeneID" id="99673874"/>
<protein>
    <recommendedName>
        <fullName evidence="11">CCA-adding enzyme</fullName>
        <ecNumber evidence="11">2.7.7.72</ecNumber>
    </recommendedName>
    <alternativeName>
        <fullName evidence="11">CCA tRNA nucleotidyltransferase</fullName>
    </alternativeName>
    <alternativeName>
        <fullName evidence="11">tRNA CCA-pyrophosphorylase</fullName>
    </alternativeName>
    <alternativeName>
        <fullName evidence="11">tRNA adenylyl-/cytidylyl- transferase</fullName>
    </alternativeName>
    <alternativeName>
        <fullName evidence="11">tRNA nucleotidyltransferase</fullName>
    </alternativeName>
    <alternativeName>
        <fullName evidence="11">tRNA-NT</fullName>
    </alternativeName>
</protein>
<reference evidence="15 18" key="1">
    <citation type="submission" date="2018-02" db="EMBL/GenBank/DDBJ databases">
        <authorList>
            <person name="Rodrigo-Torres L."/>
            <person name="Arahal R. D."/>
            <person name="Lucena T."/>
        </authorList>
    </citation>
    <scope>NUCLEOTIDE SEQUENCE [LARGE SCALE GENOMIC DNA]</scope>
    <source>
        <strain evidence="15 18">CECT 8486</strain>
    </source>
</reference>
<feature type="binding site" evidence="11">
    <location>
        <position position="168"/>
    </location>
    <ligand>
        <name>CTP</name>
        <dbReference type="ChEBI" id="CHEBI:37563"/>
    </ligand>
</feature>
<sequence>MKITQLPQEFIEAQPILTKLEDAGFEAYFVGGSVRDTLLGKTIHDVDIASSAFPEEVKSLFHNTVDTGIQHGTVMVLDHGTGYEITTFRVESTYTDFRRPDRVTFVRSLEEDLKRRDFTINALAMRHDGEILDLFNGLEDMKKGVIRAVGDAEKRFTEDALRMMRALRFSAQLGFNIEADTQKALVDLAPNLAKIAVERIRVEFEKLLLGSQASQSLEMALRDHVMNYLPGPHIEDWSNIIVDLNKGQATNYAVAWTHVLSRAQFDDTKRRQFMYDWKMSRNVMKTVSAIVPIVQNPEKSTVFDIYQVLAYQKELLEVLALTDSQPETIERISHIIEMLPITKAADIKISGGELIRSGILAPGPLLGRVLKEIEYAVVVGDVLNDHDALEKFAKEYVNDQN</sequence>
<evidence type="ECO:0000256" key="7">
    <source>
        <dbReference type="ARBA" id="ARBA00022800"/>
    </source>
</evidence>
<dbReference type="KEGG" id="lsu:A6B45_03655"/>
<dbReference type="GO" id="GO:0000287">
    <property type="term" value="F:magnesium ion binding"/>
    <property type="evidence" value="ECO:0007669"/>
    <property type="project" value="UniProtKB-UniRule"/>
</dbReference>
<dbReference type="Gene3D" id="3.30.460.10">
    <property type="entry name" value="Beta Polymerase, domain 2"/>
    <property type="match status" value="1"/>
</dbReference>
<evidence type="ECO:0000256" key="1">
    <source>
        <dbReference type="ARBA" id="ARBA00001946"/>
    </source>
</evidence>
<dbReference type="InterPro" id="IPR032828">
    <property type="entry name" value="PolyA_RNA-bd"/>
</dbReference>
<feature type="binding site" evidence="11">
    <location>
        <position position="32"/>
    </location>
    <ligand>
        <name>CTP</name>
        <dbReference type="ChEBI" id="CHEBI:37563"/>
    </ligand>
</feature>
<comment type="cofactor">
    <cofactor evidence="1 11">
        <name>Mg(2+)</name>
        <dbReference type="ChEBI" id="CHEBI:18420"/>
    </cofactor>
</comment>
<keyword evidence="18" id="KW-1185">Reference proteome</keyword>
<dbReference type="Pfam" id="PF12627">
    <property type="entry name" value="PolyA_pol_RNAbd"/>
    <property type="match status" value="1"/>
</dbReference>
<dbReference type="EMBL" id="OKQU01000001">
    <property type="protein sequence ID" value="SPE07062.1"/>
    <property type="molecule type" value="Genomic_DNA"/>
</dbReference>
<feature type="domain" description="CCA-adding enzyme C-terminal" evidence="14">
    <location>
        <begin position="250"/>
        <end position="393"/>
    </location>
</feature>
<dbReference type="InterPro" id="IPR043519">
    <property type="entry name" value="NT_sf"/>
</dbReference>
<accession>A0A2N9K904</accession>
<feature type="binding site" evidence="11">
    <location>
        <position position="168"/>
    </location>
    <ligand>
        <name>ATP</name>
        <dbReference type="ChEBI" id="CHEBI:30616"/>
    </ligand>
</feature>
<feature type="binding site" evidence="11">
    <location>
        <position position="32"/>
    </location>
    <ligand>
        <name>ATP</name>
        <dbReference type="ChEBI" id="CHEBI:30616"/>
    </ligand>
</feature>
<dbReference type="InterPro" id="IPR032810">
    <property type="entry name" value="CCA-adding_enz_C"/>
</dbReference>
<organism evidence="16 17">
    <name type="scientific">Leuconostoc suionicum</name>
    <dbReference type="NCBI Taxonomy" id="1511761"/>
    <lineage>
        <taxon>Bacteria</taxon>
        <taxon>Bacillati</taxon>
        <taxon>Bacillota</taxon>
        <taxon>Bacilli</taxon>
        <taxon>Lactobacillales</taxon>
        <taxon>Lactobacillaceae</taxon>
        <taxon>Leuconostoc</taxon>
    </lineage>
</organism>
<keyword evidence="9 11" id="KW-0460">Magnesium</keyword>
<keyword evidence="5 11" id="KW-0479">Metal-binding</keyword>
<dbReference type="GO" id="GO:0001680">
    <property type="term" value="P:tRNA 3'-terminal CCA addition"/>
    <property type="evidence" value="ECO:0007669"/>
    <property type="project" value="UniProtKB-UniRule"/>
</dbReference>
<evidence type="ECO:0000256" key="10">
    <source>
        <dbReference type="ARBA" id="ARBA00022884"/>
    </source>
</evidence>
<keyword evidence="3 11" id="KW-0819">tRNA processing</keyword>
<dbReference type="GO" id="GO:0042245">
    <property type="term" value="P:RNA repair"/>
    <property type="evidence" value="ECO:0007669"/>
    <property type="project" value="UniProtKB-KW"/>
</dbReference>
<keyword evidence="8 11" id="KW-0067">ATP-binding</keyword>
<name>A0A2N9K904_9LACO</name>
<keyword evidence="2 11" id="KW-0808">Transferase</keyword>
<dbReference type="GO" id="GO:0000049">
    <property type="term" value="F:tRNA binding"/>
    <property type="evidence" value="ECO:0007669"/>
    <property type="project" value="UniProtKB-UniRule"/>
</dbReference>
<comment type="function">
    <text evidence="11">Catalyzes the addition and repair of the essential 3'-terminal CCA sequence in tRNAs without using a nucleic acid template. Adds these three nucleotides in the order of C, C, and A to the tRNA nucleotide-73, using CTP and ATP as substrates and producing inorganic pyrophosphate. tRNA 3'-terminal CCA addition is required both for tRNA processing and repair. Also involved in tRNA surveillance by mediating tandem CCA addition to generate a CCACCA at the 3' terminus of unstable tRNAs. While stable tRNAs receive only 3'-terminal CCA, unstable tRNAs are marked with CCACCA and rapidly degraded.</text>
</comment>
<feature type="binding site" evidence="11">
    <location>
        <position position="165"/>
    </location>
    <ligand>
        <name>ATP</name>
        <dbReference type="ChEBI" id="CHEBI:30616"/>
    </ligand>
</feature>
<evidence type="ECO:0000256" key="5">
    <source>
        <dbReference type="ARBA" id="ARBA00022723"/>
    </source>
</evidence>
<dbReference type="InterPro" id="IPR050264">
    <property type="entry name" value="Bact_CCA-adding_enz_type3_sf"/>
</dbReference>
<evidence type="ECO:0000256" key="11">
    <source>
        <dbReference type="HAMAP-Rule" id="MF_01263"/>
    </source>
</evidence>
<evidence type="ECO:0000256" key="4">
    <source>
        <dbReference type="ARBA" id="ARBA00022695"/>
    </source>
</evidence>
<evidence type="ECO:0000256" key="2">
    <source>
        <dbReference type="ARBA" id="ARBA00022679"/>
    </source>
</evidence>
<feature type="binding site" evidence="11">
    <location>
        <position position="45"/>
    </location>
    <ligand>
        <name>Mg(2+)</name>
        <dbReference type="ChEBI" id="CHEBI:18420"/>
    </ligand>
</feature>
<dbReference type="CDD" id="cd05398">
    <property type="entry name" value="NT_ClassII-CCAase"/>
    <property type="match status" value="1"/>
</dbReference>
<evidence type="ECO:0000313" key="15">
    <source>
        <dbReference type="EMBL" id="SPD91783.1"/>
    </source>
</evidence>
<feature type="binding site" evidence="11">
    <location>
        <position position="35"/>
    </location>
    <ligand>
        <name>CTP</name>
        <dbReference type="ChEBI" id="CHEBI:37563"/>
    </ligand>
</feature>
<dbReference type="RefSeq" id="WP_072613401.1">
    <property type="nucleotide sequence ID" value="NZ_AP017935.1"/>
</dbReference>
<dbReference type="EC" id="2.7.7.72" evidence="11"/>
<dbReference type="AlphaFoldDB" id="A0A2N9K904"/>
<keyword evidence="10 11" id="KW-0694">RNA-binding</keyword>
<evidence type="ECO:0000313" key="18">
    <source>
        <dbReference type="Proteomes" id="UP000239237"/>
    </source>
</evidence>
<dbReference type="PANTHER" id="PTHR46173:SF1">
    <property type="entry name" value="CCA TRNA NUCLEOTIDYLTRANSFERASE 1, MITOCHONDRIAL"/>
    <property type="match status" value="1"/>
</dbReference>
<feature type="domain" description="tRNA nucleotidyltransferase/poly(A) polymerase RNA and SrmB- binding" evidence="13">
    <location>
        <begin position="174"/>
        <end position="230"/>
    </location>
</feature>